<proteinExistence type="predicted"/>
<sequence length="1474" mass="170143">MKKISKVFIVYFLLLAHYSKPSFSINDTFLTQTLSSDTFASVIKILSHFFPSLHGILEELLPKQSKENQLPLNLMGIGNKSLTSFSLSSYGGRRYKNSQISYSWHAHPSVLAASSLEKPRFMPSFPDLNFKEENERGAQHVRFPRVSRALYSLEAKKVSSAWKQEYAGRVFQTVKIDIVPHKPRGLRFPVTSYSEVNTFIKSVISSEYFDEEKLFEEPQEMDKFVERKRDNIEKHLNTKAAPRIPHPAEEVVERREKVENILVEPVVGGDHEAEALIPHPAEEVVERREEVEERLVEPIVGRDHEAEALILPAEEIVELREEVENIPVEPVVGRDHEAEALILPAEEIVELREEVENIPVEPVVGRVHEAEALIPDLFQEREEVEDRPVEPDVEIDYEAKTLILHPAEKMIEQKKEKAVELNFSETRTELPLSDLMVPDQEKVVNQLREVLPLKNDKLLRNHVEAIEKALQENKIKFSKESSITIALQRIIKDLKLEITQIPELIEKLSQRIDNLITKTYKISPQEMEKLIWELIQPSHDIITDDVLGVVDFSSGFERLARDVFEVWRSKLLMNYIEKEGLGVLEKSLPSFSDLNPFITNVIDDLFNHEVHAELNSQIKQTARIIINSYVKDASLWGGKGQFSTEEKKKILTQVFKLIVLVPSFQFPLLTNARGNEDIDSDELKTRLKPYVLLAVGQLYGSERARDLSSKSEPVNVPSQENSFEKENISIKEIVKKLDSWLIIRLFDLLSGESYKEKIDFLIKIASQDKELEEIRTKMENCSEADKISLKSQEEKISKKTYSNIIETIMEELGSQDLKGTPLKLAPAFYRDVKCLIEDYLDVGFGFIAAIERTEPSLKKSLQKAKKTFEIHQLVKEVMEGRKYKIQIRRIDGKGRVETSPLKVPEFVFFFSLPYWVGLKERLIKREKLEQEIKEKKQLKKKLLLEEFNLLFFDGELKDLNKSLEELLKKEIKPPAIRQPQPPVSISAQSSSGPPPPPPPPPLVQKESSNLNVIGIQKDIQKSLKDSGLVVKETSLIVEFLLRFRLKNKHIEIPEIVKKFHKKFIAVFYDVLKVADEKQLHESFATQLGIIVSGDLVQRLMKEITEKLQKYFLESLTVENINSILTFGIQTQDASRKFQAKFAEIITEFLEENFQETLKNFKVESPVARRNFQTLVVFLKEKLSESHFKFTNEEKFELVFETFVRVLNEIEQNPDFKLKISDQGNSQFILDIESTKVTLLEFLNEVISKKFGNTHPLVNVPEYEEDVEIKPSKILPYLGDLFLNTAFDILKGGSEEDKVTNLINMTPKQLDLLIEDTLTSLKLQKHKYETTKNKEKTIIFTEHTLKIFKEVIVERYLAFSPSLANNSQDILKKSTHCATLFSHLLVNQLGIFRNEPRKHKIVMSSPHDRQKKIETEETISAFDILLTLPNLWQRKKEIETKKEQAAEERRQKEEETKRRVIALKRFIESEIEISP</sequence>
<gene>
    <name evidence="3" type="ORF">J0H12_01740</name>
</gene>
<accession>A0A8J7PHF7</accession>
<feature type="region of interest" description="Disordered" evidence="2">
    <location>
        <begin position="975"/>
        <end position="1005"/>
    </location>
</feature>
<name>A0A8J7PHF7_9PROT</name>
<reference evidence="3" key="1">
    <citation type="submission" date="2021-02" db="EMBL/GenBank/DDBJ databases">
        <title>Thiocyanate and organic carbon inputs drive convergent selection for specific autotrophic Afipia and Thiobacillus strains within complex microbiomes.</title>
        <authorList>
            <person name="Huddy R.J."/>
            <person name="Sachdeva R."/>
            <person name="Kadzinga F."/>
            <person name="Kantor R.S."/>
            <person name="Harrison S.T.L."/>
            <person name="Banfield J.F."/>
        </authorList>
    </citation>
    <scope>NUCLEOTIDE SEQUENCE</scope>
    <source>
        <strain evidence="3">SCN18_10_11_15_R4_P_38_20</strain>
    </source>
</reference>
<protein>
    <submittedName>
        <fullName evidence="3">Uncharacterized protein</fullName>
    </submittedName>
</protein>
<organism evidence="3 4">
    <name type="scientific">Candidatus Paracaedimonas acanthamoebae</name>
    <dbReference type="NCBI Taxonomy" id="244581"/>
    <lineage>
        <taxon>Bacteria</taxon>
        <taxon>Pseudomonadati</taxon>
        <taxon>Pseudomonadota</taxon>
        <taxon>Alphaproteobacteria</taxon>
        <taxon>Holosporales</taxon>
        <taxon>Caedimonadaceae</taxon>
        <taxon>Candidatus Paracaedimonas</taxon>
    </lineage>
</organism>
<evidence type="ECO:0000313" key="3">
    <source>
        <dbReference type="EMBL" id="MBN9412635.1"/>
    </source>
</evidence>
<keyword evidence="1" id="KW-0175">Coiled coil</keyword>
<evidence type="ECO:0000256" key="2">
    <source>
        <dbReference type="SAM" id="MobiDB-lite"/>
    </source>
</evidence>
<evidence type="ECO:0000313" key="4">
    <source>
        <dbReference type="Proteomes" id="UP000664414"/>
    </source>
</evidence>
<comment type="caution">
    <text evidence="3">The sequence shown here is derived from an EMBL/GenBank/DDBJ whole genome shotgun (WGS) entry which is preliminary data.</text>
</comment>
<dbReference type="Proteomes" id="UP000664414">
    <property type="component" value="Unassembled WGS sequence"/>
</dbReference>
<evidence type="ECO:0000256" key="1">
    <source>
        <dbReference type="SAM" id="Coils"/>
    </source>
</evidence>
<dbReference type="EMBL" id="JAFKGL010000011">
    <property type="protein sequence ID" value="MBN9412635.1"/>
    <property type="molecule type" value="Genomic_DNA"/>
</dbReference>
<feature type="coiled-coil region" evidence="1">
    <location>
        <begin position="918"/>
        <end position="945"/>
    </location>
</feature>
<feature type="compositionally biased region" description="Pro residues" evidence="2">
    <location>
        <begin position="992"/>
        <end position="1002"/>
    </location>
</feature>